<dbReference type="EMBL" id="JAUYVH010000008">
    <property type="protein sequence ID" value="MDQ9171364.1"/>
    <property type="molecule type" value="Genomic_DNA"/>
</dbReference>
<dbReference type="RefSeq" id="WP_338437301.1">
    <property type="nucleotide sequence ID" value="NZ_JAUYVH010000008.1"/>
</dbReference>
<organism evidence="1 2">
    <name type="scientific">Keguizhuia sedimenti</name>
    <dbReference type="NCBI Taxonomy" id="3064264"/>
    <lineage>
        <taxon>Bacteria</taxon>
        <taxon>Pseudomonadati</taxon>
        <taxon>Pseudomonadota</taxon>
        <taxon>Betaproteobacteria</taxon>
        <taxon>Burkholderiales</taxon>
        <taxon>Oxalobacteraceae</taxon>
        <taxon>Keguizhuia</taxon>
    </lineage>
</organism>
<gene>
    <name evidence="1" type="ORF">Q8A64_13200</name>
</gene>
<keyword evidence="2" id="KW-1185">Reference proteome</keyword>
<accession>A0ABU1BTI4</accession>
<reference evidence="1 2" key="1">
    <citation type="submission" date="2023-08" db="EMBL/GenBank/DDBJ databases">
        <title>Oxalobacteraceae gen .nov., isolated from river sludge outside the plant.</title>
        <authorList>
            <person name="Zhao S.Y."/>
        </authorList>
    </citation>
    <scope>NUCLEOTIDE SEQUENCE [LARGE SCALE GENOMIC DNA]</scope>
    <source>
        <strain evidence="1 2">R-40</strain>
    </source>
</reference>
<dbReference type="InterPro" id="IPR021390">
    <property type="entry name" value="DUF3025"/>
</dbReference>
<sequence>MTSTEHFLSRIDWRQPWLTPLLPVARPVLEAQDWRQAINAAAVEKTLRNHRSLPIQFVPQDQLPPGMAYEAYISETGCVPTRENLHDFFNALVWLTYPQIKVQLNALQAAEIALAFKSNAQQAHRGKVRDAATIFDENAALLISCDQELIESLRAHQWADAFVTRRDRFQNSCEVRLFGHALMEKLVAPYKAITAHAWVVMVDASFFRTDEVQKKARIESTVAGQLQGGLQTSGFTPLPVLGVPGWYEIQDSTFYDDSTVFRPKRTPVT</sequence>
<protein>
    <submittedName>
        <fullName evidence="1">DUF3025 domain-containing protein</fullName>
    </submittedName>
</protein>
<evidence type="ECO:0000313" key="2">
    <source>
        <dbReference type="Proteomes" id="UP001225596"/>
    </source>
</evidence>
<proteinExistence type="predicted"/>
<comment type="caution">
    <text evidence="1">The sequence shown here is derived from an EMBL/GenBank/DDBJ whole genome shotgun (WGS) entry which is preliminary data.</text>
</comment>
<dbReference type="Proteomes" id="UP001225596">
    <property type="component" value="Unassembled WGS sequence"/>
</dbReference>
<dbReference type="Pfam" id="PF11227">
    <property type="entry name" value="DUF3025"/>
    <property type="match status" value="1"/>
</dbReference>
<evidence type="ECO:0000313" key="1">
    <source>
        <dbReference type="EMBL" id="MDQ9171364.1"/>
    </source>
</evidence>
<name>A0ABU1BTI4_9BURK</name>